<dbReference type="Proteomes" id="UP001202248">
    <property type="component" value="Unassembled WGS sequence"/>
</dbReference>
<dbReference type="InterPro" id="IPR028098">
    <property type="entry name" value="Glyco_trans_4-like_N"/>
</dbReference>
<proteinExistence type="predicted"/>
<keyword evidence="4" id="KW-1185">Reference proteome</keyword>
<evidence type="ECO:0000313" key="4">
    <source>
        <dbReference type="Proteomes" id="UP001202248"/>
    </source>
</evidence>
<reference evidence="3 4" key="1">
    <citation type="submission" date="2022-02" db="EMBL/GenBank/DDBJ databases">
        <authorList>
            <person name="Min J."/>
        </authorList>
    </citation>
    <scope>NUCLEOTIDE SEQUENCE [LARGE SCALE GENOMIC DNA]</scope>
    <source>
        <strain evidence="3 4">GR10-1</strain>
    </source>
</reference>
<comment type="caution">
    <text evidence="3">The sequence shown here is derived from an EMBL/GenBank/DDBJ whole genome shotgun (WGS) entry which is preliminary data.</text>
</comment>
<dbReference type="Pfam" id="PF13579">
    <property type="entry name" value="Glyco_trans_4_4"/>
    <property type="match status" value="1"/>
</dbReference>
<dbReference type="PANTHER" id="PTHR45947:SF3">
    <property type="entry name" value="SULFOQUINOVOSYL TRANSFERASE SQD2"/>
    <property type="match status" value="1"/>
</dbReference>
<dbReference type="CDD" id="cd03808">
    <property type="entry name" value="GT4_CapM-like"/>
    <property type="match status" value="1"/>
</dbReference>
<evidence type="ECO:0000259" key="2">
    <source>
        <dbReference type="Pfam" id="PF13579"/>
    </source>
</evidence>
<evidence type="ECO:0000259" key="1">
    <source>
        <dbReference type="Pfam" id="PF00534"/>
    </source>
</evidence>
<name>A0ABS9SK32_9BACT</name>
<dbReference type="EMBL" id="JAKWBL010000002">
    <property type="protein sequence ID" value="MCH5598734.1"/>
    <property type="molecule type" value="Genomic_DNA"/>
</dbReference>
<feature type="domain" description="Glycosyl transferase family 1" evidence="1">
    <location>
        <begin position="158"/>
        <end position="324"/>
    </location>
</feature>
<sequence length="349" mass="39692">MCYPDEHVKKQAIKEATTFYPLLISRKFSPISDIMQVVHLCRYIQSNKPDIIHTHSPKAGLVGMLAGWVMRIKCRIHTVAGLPLVEKQGIYKYILISVERLVYACSHVVVFNSPRQAQYVIENGWISPKKVKIIGKGSSNGIDLSYFQKTQAIQTEVNKLRNELAIQKDDLILSFVGRIALPKGIEELVNAFLLLENEYNNLNLILVGSADNVDPISHEIWNIINTNSRIHWLGYKEDVRPYFQITDIFVFPSYREGFPQIIMQAAAMECPIIATDINGANEIIENGKNGLLISPKSTTEIVAAVKKLIEEPDLRNTFSRQSRNAMINGFDQEKFWQGLDDLYKETLNR</sequence>
<dbReference type="InterPro" id="IPR001296">
    <property type="entry name" value="Glyco_trans_1"/>
</dbReference>
<accession>A0ABS9SK32</accession>
<dbReference type="Gene3D" id="3.40.50.2000">
    <property type="entry name" value="Glycogen Phosphorylase B"/>
    <property type="match status" value="2"/>
</dbReference>
<feature type="domain" description="Glycosyltransferase subfamily 4-like N-terminal" evidence="2">
    <location>
        <begin position="37"/>
        <end position="135"/>
    </location>
</feature>
<gene>
    <name evidence="3" type="ORF">MKP09_12850</name>
</gene>
<protein>
    <submittedName>
        <fullName evidence="3">Glycosyltransferase family 4 protein</fullName>
    </submittedName>
</protein>
<dbReference type="SUPFAM" id="SSF53756">
    <property type="entry name" value="UDP-Glycosyltransferase/glycogen phosphorylase"/>
    <property type="match status" value="1"/>
</dbReference>
<evidence type="ECO:0000313" key="3">
    <source>
        <dbReference type="EMBL" id="MCH5598734.1"/>
    </source>
</evidence>
<dbReference type="PANTHER" id="PTHR45947">
    <property type="entry name" value="SULFOQUINOVOSYL TRANSFERASE SQD2"/>
    <property type="match status" value="1"/>
</dbReference>
<organism evidence="3 4">
    <name type="scientific">Niabella ginsengisoli</name>
    <dbReference type="NCBI Taxonomy" id="522298"/>
    <lineage>
        <taxon>Bacteria</taxon>
        <taxon>Pseudomonadati</taxon>
        <taxon>Bacteroidota</taxon>
        <taxon>Chitinophagia</taxon>
        <taxon>Chitinophagales</taxon>
        <taxon>Chitinophagaceae</taxon>
        <taxon>Niabella</taxon>
    </lineage>
</organism>
<dbReference type="Pfam" id="PF00534">
    <property type="entry name" value="Glycos_transf_1"/>
    <property type="match status" value="1"/>
</dbReference>
<dbReference type="InterPro" id="IPR050194">
    <property type="entry name" value="Glycosyltransferase_grp1"/>
</dbReference>